<dbReference type="PRINTS" id="PR01036">
    <property type="entry name" value="TCRTETB"/>
</dbReference>
<feature type="domain" description="Major facilitator superfamily (MFS) profile" evidence="9">
    <location>
        <begin position="28"/>
        <end position="514"/>
    </location>
</feature>
<keyword evidence="4 8" id="KW-0812">Transmembrane</keyword>
<evidence type="ECO:0000256" key="3">
    <source>
        <dbReference type="ARBA" id="ARBA00022475"/>
    </source>
</evidence>
<dbReference type="NCBIfam" id="TIGR00711">
    <property type="entry name" value="efflux_EmrB"/>
    <property type="match status" value="1"/>
</dbReference>
<dbReference type="InterPro" id="IPR004638">
    <property type="entry name" value="EmrB-like"/>
</dbReference>
<evidence type="ECO:0000256" key="7">
    <source>
        <dbReference type="SAM" id="MobiDB-lite"/>
    </source>
</evidence>
<evidence type="ECO:0000256" key="5">
    <source>
        <dbReference type="ARBA" id="ARBA00022989"/>
    </source>
</evidence>
<dbReference type="InterPro" id="IPR020846">
    <property type="entry name" value="MFS_dom"/>
</dbReference>
<feature type="transmembrane region" description="Helical" evidence="8">
    <location>
        <begin position="151"/>
        <end position="169"/>
    </location>
</feature>
<dbReference type="Gene3D" id="1.20.1250.20">
    <property type="entry name" value="MFS general substrate transporter like domains"/>
    <property type="match status" value="1"/>
</dbReference>
<comment type="caution">
    <text evidence="10">The sequence shown here is derived from an EMBL/GenBank/DDBJ whole genome shotgun (WGS) entry which is preliminary data.</text>
</comment>
<dbReference type="Gene3D" id="1.20.1720.10">
    <property type="entry name" value="Multidrug resistance protein D"/>
    <property type="match status" value="1"/>
</dbReference>
<dbReference type="PANTHER" id="PTHR23501">
    <property type="entry name" value="MAJOR FACILITATOR SUPERFAMILY"/>
    <property type="match status" value="1"/>
</dbReference>
<evidence type="ECO:0000256" key="2">
    <source>
        <dbReference type="ARBA" id="ARBA00022448"/>
    </source>
</evidence>
<keyword evidence="11" id="KW-1185">Reference proteome</keyword>
<feature type="transmembrane region" description="Helical" evidence="8">
    <location>
        <begin position="243"/>
        <end position="262"/>
    </location>
</feature>
<protein>
    <submittedName>
        <fullName evidence="10">MDR family MFS transporter</fullName>
    </submittedName>
</protein>
<evidence type="ECO:0000313" key="10">
    <source>
        <dbReference type="EMBL" id="MFC5299565.1"/>
    </source>
</evidence>
<feature type="transmembrane region" description="Helical" evidence="8">
    <location>
        <begin position="116"/>
        <end position="139"/>
    </location>
</feature>
<feature type="transmembrane region" description="Helical" evidence="8">
    <location>
        <begin position="93"/>
        <end position="110"/>
    </location>
</feature>
<feature type="transmembrane region" description="Helical" evidence="8">
    <location>
        <begin position="62"/>
        <end position="81"/>
    </location>
</feature>
<dbReference type="Pfam" id="PF07690">
    <property type="entry name" value="MFS_1"/>
    <property type="match status" value="1"/>
</dbReference>
<proteinExistence type="predicted"/>
<feature type="transmembrane region" description="Helical" evidence="8">
    <location>
        <begin position="420"/>
        <end position="439"/>
    </location>
</feature>
<feature type="transmembrane region" description="Helical" evidence="8">
    <location>
        <begin position="374"/>
        <end position="399"/>
    </location>
</feature>
<evidence type="ECO:0000259" key="9">
    <source>
        <dbReference type="PROSITE" id="PS50850"/>
    </source>
</evidence>
<feature type="transmembrane region" description="Helical" evidence="8">
    <location>
        <begin position="283"/>
        <end position="304"/>
    </location>
</feature>
<evidence type="ECO:0000256" key="4">
    <source>
        <dbReference type="ARBA" id="ARBA00022692"/>
    </source>
</evidence>
<dbReference type="EMBL" id="JBHSLN010000089">
    <property type="protein sequence ID" value="MFC5299565.1"/>
    <property type="molecule type" value="Genomic_DNA"/>
</dbReference>
<evidence type="ECO:0000256" key="6">
    <source>
        <dbReference type="ARBA" id="ARBA00023136"/>
    </source>
</evidence>
<feature type="transmembrane region" description="Helical" evidence="8">
    <location>
        <begin position="316"/>
        <end position="337"/>
    </location>
</feature>
<keyword evidence="5 8" id="KW-1133">Transmembrane helix</keyword>
<feature type="transmembrane region" description="Helical" evidence="8">
    <location>
        <begin position="25"/>
        <end position="50"/>
    </location>
</feature>
<name>A0ABW0FLV1_9MICO</name>
<feature type="region of interest" description="Disordered" evidence="7">
    <location>
        <begin position="545"/>
        <end position="575"/>
    </location>
</feature>
<dbReference type="PANTHER" id="PTHR23501:SF197">
    <property type="entry name" value="COMD"/>
    <property type="match status" value="1"/>
</dbReference>
<keyword evidence="6 8" id="KW-0472">Membrane</keyword>
<feature type="compositionally biased region" description="Basic and acidic residues" evidence="7">
    <location>
        <begin position="551"/>
        <end position="561"/>
    </location>
</feature>
<dbReference type="Proteomes" id="UP001595937">
    <property type="component" value="Unassembled WGS sequence"/>
</dbReference>
<sequence>MTTRADTSARPHSPTEESTPSTKTIVLLFVGLMVTMLMASLSQTILSTALPTIVGQLGGVEQMTWVITGYILASTVMMPVYGRVSDLFGRKPVLIGAVLLFMIGSVVGGLCNSMALLIVARIIQGLGGGGLMILSQSAIAEVVPARERGKYMGVMGAVFAVSSVAGPLVGGWLTEGPGWRWAFWLNLPLGVLAIVAIVLFLHLPAPIRTQRPTIDYLGMMLIAAATVAVVLVCTWGGSQYAWFSPQIMGLLAAALVLGALFIRVEATASQPVIPLGLFRNRSFVLATISGLLTGVAMFGVLSYMPTYIQMVAGVDATVAGLLMIPMMGGLLISSIVSGQLVTRTGRYKIFPLIGSAIMAVALYLISTMTLETSNVVMCIYIGIFGIGLGLGQQILMLIVQDAFPVRILGTATASFNYFKQVGATIGSAIVGAVFASRLATLLTENLSTVAQPSDAPGGALDVNGLTPAAVAEMPDAFRIPIISSYNEALLPIVQWLIPVALAVVVVMLFVKEKALSTSIDRSVDESTVVGTGDGSALAASALTEATVEDAETPHGHDEHETGSISGDKVPATSGS</sequence>
<evidence type="ECO:0000256" key="1">
    <source>
        <dbReference type="ARBA" id="ARBA00004651"/>
    </source>
</evidence>
<accession>A0ABW0FLV1</accession>
<reference evidence="11" key="1">
    <citation type="journal article" date="2019" name="Int. J. Syst. Evol. Microbiol.">
        <title>The Global Catalogue of Microorganisms (GCM) 10K type strain sequencing project: providing services to taxonomists for standard genome sequencing and annotation.</title>
        <authorList>
            <consortium name="The Broad Institute Genomics Platform"/>
            <consortium name="The Broad Institute Genome Sequencing Center for Infectious Disease"/>
            <person name="Wu L."/>
            <person name="Ma J."/>
        </authorList>
    </citation>
    <scope>NUCLEOTIDE SEQUENCE [LARGE SCALE GENOMIC DNA]</scope>
    <source>
        <strain evidence="11">CGMCC 1.16455</strain>
    </source>
</reference>
<evidence type="ECO:0000256" key="8">
    <source>
        <dbReference type="SAM" id="Phobius"/>
    </source>
</evidence>
<feature type="transmembrane region" description="Helical" evidence="8">
    <location>
        <begin position="492"/>
        <end position="510"/>
    </location>
</feature>
<dbReference type="GeneID" id="303299091"/>
<organism evidence="10 11">
    <name type="scientific">Brachybacterium tyrofermentans</name>
    <dbReference type="NCBI Taxonomy" id="47848"/>
    <lineage>
        <taxon>Bacteria</taxon>
        <taxon>Bacillati</taxon>
        <taxon>Actinomycetota</taxon>
        <taxon>Actinomycetes</taxon>
        <taxon>Micrococcales</taxon>
        <taxon>Dermabacteraceae</taxon>
        <taxon>Brachybacterium</taxon>
    </lineage>
</organism>
<feature type="transmembrane region" description="Helical" evidence="8">
    <location>
        <begin position="216"/>
        <end position="237"/>
    </location>
</feature>
<dbReference type="RefSeq" id="WP_343926221.1">
    <property type="nucleotide sequence ID" value="NZ_BAAAIR010000050.1"/>
</dbReference>
<dbReference type="InterPro" id="IPR011701">
    <property type="entry name" value="MFS"/>
</dbReference>
<gene>
    <name evidence="10" type="ORF">ACFPK8_18785</name>
</gene>
<dbReference type="SUPFAM" id="SSF103473">
    <property type="entry name" value="MFS general substrate transporter"/>
    <property type="match status" value="1"/>
</dbReference>
<dbReference type="InterPro" id="IPR036259">
    <property type="entry name" value="MFS_trans_sf"/>
</dbReference>
<feature type="transmembrane region" description="Helical" evidence="8">
    <location>
        <begin position="349"/>
        <end position="368"/>
    </location>
</feature>
<comment type="subcellular location">
    <subcellularLocation>
        <location evidence="1">Cell membrane</location>
        <topology evidence="1">Multi-pass membrane protein</topology>
    </subcellularLocation>
</comment>
<dbReference type="PROSITE" id="PS50850">
    <property type="entry name" value="MFS"/>
    <property type="match status" value="1"/>
</dbReference>
<dbReference type="CDD" id="cd17502">
    <property type="entry name" value="MFS_Azr1_MDR_like"/>
    <property type="match status" value="1"/>
</dbReference>
<feature type="transmembrane region" description="Helical" evidence="8">
    <location>
        <begin position="181"/>
        <end position="204"/>
    </location>
</feature>
<keyword evidence="3" id="KW-1003">Cell membrane</keyword>
<keyword evidence="2" id="KW-0813">Transport</keyword>
<evidence type="ECO:0000313" key="11">
    <source>
        <dbReference type="Proteomes" id="UP001595937"/>
    </source>
</evidence>